<dbReference type="PANTHER" id="PTHR33067">
    <property type="entry name" value="RNA-DIRECTED DNA POLYMERASE-RELATED"/>
    <property type="match status" value="1"/>
</dbReference>
<feature type="region of interest" description="Disordered" evidence="1">
    <location>
        <begin position="74"/>
        <end position="100"/>
    </location>
</feature>
<dbReference type="PANTHER" id="PTHR33067:SF9">
    <property type="entry name" value="RNA-DIRECTED DNA POLYMERASE"/>
    <property type="match status" value="1"/>
</dbReference>
<dbReference type="EMBL" id="JBBNAG010000003">
    <property type="protein sequence ID" value="KAK9148078.1"/>
    <property type="molecule type" value="Genomic_DNA"/>
</dbReference>
<feature type="compositionally biased region" description="Basic and acidic residues" evidence="1">
    <location>
        <begin position="74"/>
        <end position="97"/>
    </location>
</feature>
<organism evidence="2 3">
    <name type="scientific">Stephania cephalantha</name>
    <dbReference type="NCBI Taxonomy" id="152367"/>
    <lineage>
        <taxon>Eukaryota</taxon>
        <taxon>Viridiplantae</taxon>
        <taxon>Streptophyta</taxon>
        <taxon>Embryophyta</taxon>
        <taxon>Tracheophyta</taxon>
        <taxon>Spermatophyta</taxon>
        <taxon>Magnoliopsida</taxon>
        <taxon>Ranunculales</taxon>
        <taxon>Menispermaceae</taxon>
        <taxon>Menispermoideae</taxon>
        <taxon>Cissampelideae</taxon>
        <taxon>Stephania</taxon>
    </lineage>
</organism>
<evidence type="ECO:0000313" key="3">
    <source>
        <dbReference type="Proteomes" id="UP001419268"/>
    </source>
</evidence>
<accession>A0AAP0K8L8</accession>
<keyword evidence="3" id="KW-1185">Reference proteome</keyword>
<proteinExistence type="predicted"/>
<comment type="caution">
    <text evidence="2">The sequence shown here is derived from an EMBL/GenBank/DDBJ whole genome shotgun (WGS) entry which is preliminary data.</text>
</comment>
<dbReference type="AlphaFoldDB" id="A0AAP0K8L8"/>
<name>A0AAP0K8L8_9MAGN</name>
<gene>
    <name evidence="2" type="ORF">Scep_006835</name>
</gene>
<reference evidence="2 3" key="1">
    <citation type="submission" date="2024-01" db="EMBL/GenBank/DDBJ databases">
        <title>Genome assemblies of Stephania.</title>
        <authorList>
            <person name="Yang L."/>
        </authorList>
    </citation>
    <scope>NUCLEOTIDE SEQUENCE [LARGE SCALE GENOMIC DNA]</scope>
    <source>
        <strain evidence="2">JXDWG</strain>
        <tissue evidence="2">Leaf</tissue>
    </source>
</reference>
<evidence type="ECO:0000313" key="2">
    <source>
        <dbReference type="EMBL" id="KAK9148078.1"/>
    </source>
</evidence>
<sequence length="218" mass="24281">MMRTLIANQDKFSKDLAQLKNETIASHASSIESLEVQLGQLAMYVGRTDEKGKLPSQPHLNPNVNVNVVTLRSGRELEETPKEPKPKEAALKSKEVEQELEVQPSHIETVNLDKEAQPSLKILPPFPQRLIKNKKAGGEKEILEILRKVVINIPLFDALAHMPHYAKLLIDICTNKGRLKGNEKITVGENVSAILRKKLPTKCEDPGMFTIPCTIGEV</sequence>
<evidence type="ECO:0000256" key="1">
    <source>
        <dbReference type="SAM" id="MobiDB-lite"/>
    </source>
</evidence>
<protein>
    <submittedName>
        <fullName evidence="2">Uncharacterized protein</fullName>
    </submittedName>
</protein>
<dbReference type="Proteomes" id="UP001419268">
    <property type="component" value="Unassembled WGS sequence"/>
</dbReference>